<evidence type="ECO:0000313" key="2">
    <source>
        <dbReference type="EMBL" id="KAG0718718.1"/>
    </source>
</evidence>
<gene>
    <name evidence="2" type="ORF">GWK47_051922</name>
</gene>
<sequence length="161" mass="18014">MQSWALAVLFAVLQYCGTTALPNRYRITQYRKGSLKVAQYRYRIQISRGTFRVPTCYSCRSSPDRAEATTSTCLAYPSSRRQRLALDSACSVCKFPIRVAFAMTINKCQGQTKSYVGVYLPTPVFTHGQLYVSLSRVGCADAIEVLAPRGFTRNVVYPEAL</sequence>
<dbReference type="SUPFAM" id="SSF52540">
    <property type="entry name" value="P-loop containing nucleoside triphosphate hydrolases"/>
    <property type="match status" value="1"/>
</dbReference>
<proteinExistence type="predicted"/>
<feature type="chain" id="PRO_5035320691" evidence="1">
    <location>
        <begin position="21"/>
        <end position="161"/>
    </location>
</feature>
<evidence type="ECO:0000256" key="1">
    <source>
        <dbReference type="SAM" id="SignalP"/>
    </source>
</evidence>
<name>A0A8J4Y0C6_CHIOP</name>
<reference evidence="2" key="1">
    <citation type="submission" date="2020-07" db="EMBL/GenBank/DDBJ databases">
        <title>The High-quality genome of the commercially important snow crab, Chionoecetes opilio.</title>
        <authorList>
            <person name="Jeong J.-H."/>
            <person name="Ryu S."/>
        </authorList>
    </citation>
    <scope>NUCLEOTIDE SEQUENCE</scope>
    <source>
        <strain evidence="2">MADBK_172401_WGS</strain>
        <tissue evidence="2">Digestive gland</tissue>
    </source>
</reference>
<dbReference type="Proteomes" id="UP000770661">
    <property type="component" value="Unassembled WGS sequence"/>
</dbReference>
<keyword evidence="3" id="KW-1185">Reference proteome</keyword>
<comment type="caution">
    <text evidence="2">The sequence shown here is derived from an EMBL/GenBank/DDBJ whole genome shotgun (WGS) entry which is preliminary data.</text>
</comment>
<keyword evidence="1" id="KW-0732">Signal</keyword>
<feature type="signal peptide" evidence="1">
    <location>
        <begin position="1"/>
        <end position="20"/>
    </location>
</feature>
<organism evidence="2 3">
    <name type="scientific">Chionoecetes opilio</name>
    <name type="common">Atlantic snow crab</name>
    <name type="synonym">Cancer opilio</name>
    <dbReference type="NCBI Taxonomy" id="41210"/>
    <lineage>
        <taxon>Eukaryota</taxon>
        <taxon>Metazoa</taxon>
        <taxon>Ecdysozoa</taxon>
        <taxon>Arthropoda</taxon>
        <taxon>Crustacea</taxon>
        <taxon>Multicrustacea</taxon>
        <taxon>Malacostraca</taxon>
        <taxon>Eumalacostraca</taxon>
        <taxon>Eucarida</taxon>
        <taxon>Decapoda</taxon>
        <taxon>Pleocyemata</taxon>
        <taxon>Brachyura</taxon>
        <taxon>Eubrachyura</taxon>
        <taxon>Majoidea</taxon>
        <taxon>Majidae</taxon>
        <taxon>Chionoecetes</taxon>
    </lineage>
</organism>
<evidence type="ECO:0000313" key="3">
    <source>
        <dbReference type="Proteomes" id="UP000770661"/>
    </source>
</evidence>
<accession>A0A8J4Y0C6</accession>
<dbReference type="AlphaFoldDB" id="A0A8J4Y0C6"/>
<dbReference type="EMBL" id="JACEEZ010015623">
    <property type="protein sequence ID" value="KAG0718718.1"/>
    <property type="molecule type" value="Genomic_DNA"/>
</dbReference>
<protein>
    <submittedName>
        <fullName evidence="2">Uncharacterized protein</fullName>
    </submittedName>
</protein>
<dbReference type="OrthoDB" id="272985at2759"/>
<dbReference type="InterPro" id="IPR027417">
    <property type="entry name" value="P-loop_NTPase"/>
</dbReference>